<protein>
    <submittedName>
        <fullName evidence="1">Uncharacterized protein</fullName>
    </submittedName>
</protein>
<name>A0A2K3MSV8_TRIPR</name>
<comment type="caution">
    <text evidence="1">The sequence shown here is derived from an EMBL/GenBank/DDBJ whole genome shotgun (WGS) entry which is preliminary data.</text>
</comment>
<dbReference type="EMBL" id="ASHM01011945">
    <property type="protein sequence ID" value="PNX93900.1"/>
    <property type="molecule type" value="Genomic_DNA"/>
</dbReference>
<dbReference type="AlphaFoldDB" id="A0A2K3MSV8"/>
<reference evidence="1 2" key="2">
    <citation type="journal article" date="2017" name="Front. Plant Sci.">
        <title>Gene Classification and Mining of Molecular Markers Useful in Red Clover (Trifolium pratense) Breeding.</title>
        <authorList>
            <person name="Istvanek J."/>
            <person name="Dluhosova J."/>
            <person name="Dluhos P."/>
            <person name="Patkova L."/>
            <person name="Nedelnik J."/>
            <person name="Repkova J."/>
        </authorList>
    </citation>
    <scope>NUCLEOTIDE SEQUENCE [LARGE SCALE GENOMIC DNA]</scope>
    <source>
        <strain evidence="2">cv. Tatra</strain>
        <tissue evidence="1">Young leaves</tissue>
    </source>
</reference>
<gene>
    <name evidence="1" type="ORF">L195_g017062</name>
</gene>
<evidence type="ECO:0000313" key="2">
    <source>
        <dbReference type="Proteomes" id="UP000236291"/>
    </source>
</evidence>
<proteinExistence type="predicted"/>
<dbReference type="Proteomes" id="UP000236291">
    <property type="component" value="Unassembled WGS sequence"/>
</dbReference>
<evidence type="ECO:0000313" key="1">
    <source>
        <dbReference type="EMBL" id="PNX93900.1"/>
    </source>
</evidence>
<organism evidence="1 2">
    <name type="scientific">Trifolium pratense</name>
    <name type="common">Red clover</name>
    <dbReference type="NCBI Taxonomy" id="57577"/>
    <lineage>
        <taxon>Eukaryota</taxon>
        <taxon>Viridiplantae</taxon>
        <taxon>Streptophyta</taxon>
        <taxon>Embryophyta</taxon>
        <taxon>Tracheophyta</taxon>
        <taxon>Spermatophyta</taxon>
        <taxon>Magnoliopsida</taxon>
        <taxon>eudicotyledons</taxon>
        <taxon>Gunneridae</taxon>
        <taxon>Pentapetalae</taxon>
        <taxon>rosids</taxon>
        <taxon>fabids</taxon>
        <taxon>Fabales</taxon>
        <taxon>Fabaceae</taxon>
        <taxon>Papilionoideae</taxon>
        <taxon>50 kb inversion clade</taxon>
        <taxon>NPAAA clade</taxon>
        <taxon>Hologalegina</taxon>
        <taxon>IRL clade</taxon>
        <taxon>Trifolieae</taxon>
        <taxon>Trifolium</taxon>
    </lineage>
</organism>
<accession>A0A2K3MSV8</accession>
<sequence length="70" mass="7601">MWISAGTVGICGDEDKYSPWERGSRQNLPCMHYGAGNGEASLHIPCPVDIPSYVEATITDSQSPFIGHYS</sequence>
<reference evidence="1 2" key="1">
    <citation type="journal article" date="2014" name="Am. J. Bot.">
        <title>Genome assembly and annotation for red clover (Trifolium pratense; Fabaceae).</title>
        <authorList>
            <person name="Istvanek J."/>
            <person name="Jaros M."/>
            <person name="Krenek A."/>
            <person name="Repkova J."/>
        </authorList>
    </citation>
    <scope>NUCLEOTIDE SEQUENCE [LARGE SCALE GENOMIC DNA]</scope>
    <source>
        <strain evidence="2">cv. Tatra</strain>
        <tissue evidence="1">Young leaves</tissue>
    </source>
</reference>